<reference evidence="3" key="1">
    <citation type="journal article" date="2023" name="Microb. Genom.">
        <title>Mesoterricola silvestris gen. nov., sp. nov., Mesoterricola sediminis sp. nov., Geothrix oryzae sp. nov., Geothrix edaphica sp. nov., Geothrix rubra sp. nov., and Geothrix limicola sp. nov., six novel members of Acidobacteriota isolated from soils.</title>
        <authorList>
            <person name="Weisberg A.J."/>
            <person name="Pearce E."/>
            <person name="Kramer C.G."/>
            <person name="Chang J.H."/>
            <person name="Clarke C.R."/>
        </authorList>
    </citation>
    <scope>NUCLEOTIDE SEQUENCE</scope>
    <source>
        <strain evidence="3">ND06-05F</strain>
    </source>
</reference>
<feature type="domain" description="DUF6879" evidence="2">
    <location>
        <begin position="50"/>
        <end position="93"/>
    </location>
</feature>
<keyword evidence="1" id="KW-0812">Transmembrane</keyword>
<dbReference type="Proteomes" id="UP001273589">
    <property type="component" value="Unassembled WGS sequence"/>
</dbReference>
<dbReference type="RefSeq" id="WP_319690052.1">
    <property type="nucleotide sequence ID" value="NZ_JARAWN010000026.1"/>
</dbReference>
<feature type="transmembrane region" description="Helical" evidence="1">
    <location>
        <begin position="194"/>
        <end position="216"/>
    </location>
</feature>
<protein>
    <recommendedName>
        <fullName evidence="2">DUF6879 domain-containing protein</fullName>
    </recommendedName>
</protein>
<dbReference type="Pfam" id="PF21806">
    <property type="entry name" value="DUF6879"/>
    <property type="match status" value="1"/>
</dbReference>
<evidence type="ECO:0000256" key="1">
    <source>
        <dbReference type="SAM" id="Phobius"/>
    </source>
</evidence>
<dbReference type="InterPro" id="IPR049244">
    <property type="entry name" value="DUF6879"/>
</dbReference>
<organism evidence="3 4">
    <name type="scientific">Streptomyces europaeiscabiei</name>
    <dbReference type="NCBI Taxonomy" id="146819"/>
    <lineage>
        <taxon>Bacteria</taxon>
        <taxon>Bacillati</taxon>
        <taxon>Actinomycetota</taxon>
        <taxon>Actinomycetes</taxon>
        <taxon>Kitasatosporales</taxon>
        <taxon>Streptomycetaceae</taxon>
        <taxon>Streptomyces</taxon>
    </lineage>
</organism>
<evidence type="ECO:0000313" key="4">
    <source>
        <dbReference type="Proteomes" id="UP001273589"/>
    </source>
</evidence>
<keyword evidence="1" id="KW-1133">Transmembrane helix</keyword>
<dbReference type="AlphaFoldDB" id="A0AAJ2UJM5"/>
<accession>A0AAJ2UJM5</accession>
<gene>
    <name evidence="3" type="ORF">PV367_06990</name>
</gene>
<name>A0AAJ2UJM5_9ACTN</name>
<sequence>MIEALARQVPTWHDDLRLIDSTPLPCAASRETAKRSELAGHAGYGYCRSHVERDAFHLELRDDHSVSDEDSPFTSWLCGETVDYSYMEPWARLRGTVGSVRAGTGSARGSAGTDIRFGRPSRGHNLAGEVRPTLLPGWGRRGLFVLCAGERSGSRNQGCRHADSAARCTTRRAPDRHQPRSGALLGLLEEGDSYATVVSGASVSAVLAVWGLLPLLNAK</sequence>
<keyword evidence="1" id="KW-0472">Membrane</keyword>
<proteinExistence type="predicted"/>
<evidence type="ECO:0000313" key="3">
    <source>
        <dbReference type="EMBL" id="MDX3129553.1"/>
    </source>
</evidence>
<dbReference type="EMBL" id="JARAWN010000026">
    <property type="protein sequence ID" value="MDX3129553.1"/>
    <property type="molecule type" value="Genomic_DNA"/>
</dbReference>
<evidence type="ECO:0000259" key="2">
    <source>
        <dbReference type="Pfam" id="PF21806"/>
    </source>
</evidence>
<comment type="caution">
    <text evidence="3">The sequence shown here is derived from an EMBL/GenBank/DDBJ whole genome shotgun (WGS) entry which is preliminary data.</text>
</comment>